<evidence type="ECO:0000313" key="1">
    <source>
        <dbReference type="EMBL" id="KAF5316634.1"/>
    </source>
</evidence>
<gene>
    <name evidence="1" type="ORF">D9619_006094</name>
</gene>
<organism evidence="1 2">
    <name type="scientific">Psilocybe cf. subviscida</name>
    <dbReference type="NCBI Taxonomy" id="2480587"/>
    <lineage>
        <taxon>Eukaryota</taxon>
        <taxon>Fungi</taxon>
        <taxon>Dikarya</taxon>
        <taxon>Basidiomycota</taxon>
        <taxon>Agaricomycotina</taxon>
        <taxon>Agaricomycetes</taxon>
        <taxon>Agaricomycetidae</taxon>
        <taxon>Agaricales</taxon>
        <taxon>Agaricineae</taxon>
        <taxon>Strophariaceae</taxon>
        <taxon>Psilocybe</taxon>
    </lineage>
</organism>
<proteinExistence type="predicted"/>
<name>A0A8H5EY23_9AGAR</name>
<comment type="caution">
    <text evidence="1">The sequence shown here is derived from an EMBL/GenBank/DDBJ whole genome shotgun (WGS) entry which is preliminary data.</text>
</comment>
<dbReference type="EMBL" id="JAACJJ010000042">
    <property type="protein sequence ID" value="KAF5316634.1"/>
    <property type="molecule type" value="Genomic_DNA"/>
</dbReference>
<evidence type="ECO:0008006" key="3">
    <source>
        <dbReference type="Google" id="ProtNLM"/>
    </source>
</evidence>
<accession>A0A8H5EY23</accession>
<reference evidence="1 2" key="1">
    <citation type="journal article" date="2020" name="ISME J.">
        <title>Uncovering the hidden diversity of litter-decomposition mechanisms in mushroom-forming fungi.</title>
        <authorList>
            <person name="Floudas D."/>
            <person name="Bentzer J."/>
            <person name="Ahren D."/>
            <person name="Johansson T."/>
            <person name="Persson P."/>
            <person name="Tunlid A."/>
        </authorList>
    </citation>
    <scope>NUCLEOTIDE SEQUENCE [LARGE SCALE GENOMIC DNA]</scope>
    <source>
        <strain evidence="1 2">CBS 101986</strain>
    </source>
</reference>
<dbReference type="Proteomes" id="UP000567179">
    <property type="component" value="Unassembled WGS sequence"/>
</dbReference>
<sequence>MLKAQHLLNKHRDCDVEDSLAVHFNLPVGSQSYELLKDINRDFCRRVGALPANFTGYIPNHDAAVRYNFQHDLESLWWLVLFYITKCVGHQPSEDYAEFIFQKTLTPSSERSECFIDNFRSSGGRSLHPRLKEPFKDLMEKLRAALYEEYVAREAFGQLTIPESYSYIHGLFAKQVTELLQHNNSGWKDVPISR</sequence>
<keyword evidence="2" id="KW-1185">Reference proteome</keyword>
<dbReference type="OrthoDB" id="3068861at2759"/>
<dbReference type="AlphaFoldDB" id="A0A8H5EY23"/>
<protein>
    <recommendedName>
        <fullName evidence="3">Fungal-type protein kinase domain-containing protein</fullName>
    </recommendedName>
</protein>
<evidence type="ECO:0000313" key="2">
    <source>
        <dbReference type="Proteomes" id="UP000567179"/>
    </source>
</evidence>